<dbReference type="KEGG" id="rjg:CCGE525_30485"/>
<dbReference type="AlphaFoldDB" id="A0A387G411"/>
<keyword evidence="1" id="KW-0614">Plasmid</keyword>
<dbReference type="Proteomes" id="UP000282195">
    <property type="component" value="Plasmid pRCCGE525c"/>
</dbReference>
<proteinExistence type="predicted"/>
<accession>A0A387G411</accession>
<sequence>MARQSGHGRRLCIAWNKDASIWKIQASVVSGEAMNMGIGETCLAKFYLVCKKDCLHGQV</sequence>
<protein>
    <submittedName>
        <fullName evidence="1">Uncharacterized protein</fullName>
    </submittedName>
</protein>
<name>A0A387G411_9HYPH</name>
<evidence type="ECO:0000313" key="2">
    <source>
        <dbReference type="Proteomes" id="UP000282195"/>
    </source>
</evidence>
<organism evidence="1 2">
    <name type="scientific">Rhizobium jaguaris</name>
    <dbReference type="NCBI Taxonomy" id="1312183"/>
    <lineage>
        <taxon>Bacteria</taxon>
        <taxon>Pseudomonadati</taxon>
        <taxon>Pseudomonadota</taxon>
        <taxon>Alphaproteobacteria</taxon>
        <taxon>Hyphomicrobiales</taxon>
        <taxon>Rhizobiaceae</taxon>
        <taxon>Rhizobium/Agrobacterium group</taxon>
        <taxon>Rhizobium</taxon>
    </lineage>
</organism>
<dbReference type="EMBL" id="CP032695">
    <property type="protein sequence ID" value="AYG63034.1"/>
    <property type="molecule type" value="Genomic_DNA"/>
</dbReference>
<keyword evidence="2" id="KW-1185">Reference proteome</keyword>
<gene>
    <name evidence="1" type="ORF">CCGE525_30485</name>
</gene>
<evidence type="ECO:0000313" key="1">
    <source>
        <dbReference type="EMBL" id="AYG63034.1"/>
    </source>
</evidence>
<geneLocation type="plasmid" evidence="2">
    <name>prccge525c</name>
</geneLocation>
<reference evidence="1 2" key="1">
    <citation type="submission" date="2018-10" db="EMBL/GenBank/DDBJ databases">
        <title>Rhizobium etli, R. leguminosarum and a new Rhizobium genospecies from Phaseolus dumosus.</title>
        <authorList>
            <person name="Ramirez-Puebla S.T."/>
            <person name="Rogel-Hernandez M.A."/>
            <person name="Guerrero G."/>
            <person name="Ormeno-Orrillo E."/>
            <person name="Martinez-Romero J.C."/>
            <person name="Negrete-Yankelevich S."/>
            <person name="Martinez-Romero E."/>
        </authorList>
    </citation>
    <scope>NUCLEOTIDE SEQUENCE [LARGE SCALE GENOMIC DNA]</scope>
    <source>
        <strain evidence="1 2">CCGE525</strain>
        <plasmid evidence="2">prccge525c</plasmid>
    </source>
</reference>